<gene>
    <name evidence="3" type="ORF">M0R88_08605</name>
</gene>
<keyword evidence="2" id="KW-0472">Membrane</keyword>
<keyword evidence="2" id="KW-1133">Transmembrane helix</keyword>
<feature type="region of interest" description="Disordered" evidence="1">
    <location>
        <begin position="1"/>
        <end position="22"/>
    </location>
</feature>
<reference evidence="3" key="1">
    <citation type="submission" date="2022-04" db="EMBL/GenBank/DDBJ databases">
        <title>Diverse halophilic archaea isolated from saline environments.</title>
        <authorList>
            <person name="Cui H.-L."/>
        </authorList>
    </citation>
    <scope>NUCLEOTIDE SEQUENCE</scope>
    <source>
        <strain evidence="3">XZYJT40</strain>
    </source>
</reference>
<feature type="transmembrane region" description="Helical" evidence="2">
    <location>
        <begin position="34"/>
        <end position="51"/>
    </location>
</feature>
<dbReference type="AlphaFoldDB" id="A0A8U0IQ51"/>
<feature type="transmembrane region" description="Helical" evidence="2">
    <location>
        <begin position="109"/>
        <end position="131"/>
    </location>
</feature>
<evidence type="ECO:0000313" key="3">
    <source>
        <dbReference type="EMBL" id="UPW02139.1"/>
    </source>
</evidence>
<dbReference type="Proteomes" id="UP000830434">
    <property type="component" value="Chromosome"/>
</dbReference>
<feature type="transmembrane region" description="Helical" evidence="2">
    <location>
        <begin position="63"/>
        <end position="88"/>
    </location>
</feature>
<sequence>MTADHRHHDSPDGASPESGDAPTLRERLRRLGRALALGAALAGLAVPALVLTGESVAFASEKIFAVGALVFGFSILGWSGSVFAGEGIENFQRHLGGRSDWSEADSRQAMALLGSVGLGGMVGAMVATWVVGSLA</sequence>
<keyword evidence="2" id="KW-0812">Transmembrane</keyword>
<protein>
    <submittedName>
        <fullName evidence="3">Uncharacterized protein</fullName>
    </submittedName>
</protein>
<dbReference type="Pfam" id="PF23930">
    <property type="entry name" value="DUF7268"/>
    <property type="match status" value="1"/>
</dbReference>
<dbReference type="InterPro" id="IPR055692">
    <property type="entry name" value="DUF7268"/>
</dbReference>
<dbReference type="RefSeq" id="WP_248656525.1">
    <property type="nucleotide sequence ID" value="NZ_CP096658.1"/>
</dbReference>
<dbReference type="KEGG" id="haxz:M0R88_08605"/>
<dbReference type="EMBL" id="CP096658">
    <property type="protein sequence ID" value="UPW02139.1"/>
    <property type="molecule type" value="Genomic_DNA"/>
</dbReference>
<evidence type="ECO:0000313" key="4">
    <source>
        <dbReference type="Proteomes" id="UP000830434"/>
    </source>
</evidence>
<dbReference type="GeneID" id="72189910"/>
<feature type="compositionally biased region" description="Basic and acidic residues" evidence="1">
    <location>
        <begin position="1"/>
        <end position="11"/>
    </location>
</feature>
<keyword evidence="4" id="KW-1185">Reference proteome</keyword>
<evidence type="ECO:0000256" key="1">
    <source>
        <dbReference type="SAM" id="MobiDB-lite"/>
    </source>
</evidence>
<evidence type="ECO:0000256" key="2">
    <source>
        <dbReference type="SAM" id="Phobius"/>
    </source>
</evidence>
<proteinExistence type="predicted"/>
<name>A0A8U0IQ51_9EURY</name>
<accession>A0A8U0IQ51</accession>
<organism evidence="3 4">
    <name type="scientific">Halorussus gelatinilyticus</name>
    <dbReference type="NCBI Taxonomy" id="2937524"/>
    <lineage>
        <taxon>Archaea</taxon>
        <taxon>Methanobacteriati</taxon>
        <taxon>Methanobacteriota</taxon>
        <taxon>Stenosarchaea group</taxon>
        <taxon>Halobacteria</taxon>
        <taxon>Halobacteriales</taxon>
        <taxon>Haladaptataceae</taxon>
        <taxon>Halorussus</taxon>
    </lineage>
</organism>